<dbReference type="EMBL" id="AQGU01000027">
    <property type="protein sequence ID" value="MBE0360488.1"/>
    <property type="molecule type" value="Genomic_DNA"/>
</dbReference>
<evidence type="ECO:0008006" key="3">
    <source>
        <dbReference type="Google" id="ProtNLM"/>
    </source>
</evidence>
<name>A0ABR9E2A8_9GAMM</name>
<proteinExistence type="predicted"/>
<dbReference type="Pfam" id="PF13528">
    <property type="entry name" value="Glyco_trans_1_3"/>
    <property type="match status" value="1"/>
</dbReference>
<reference evidence="1 2" key="1">
    <citation type="submission" date="2015-06" db="EMBL/GenBank/DDBJ databases">
        <title>Genome sequence of Pseudoalteromonas aliena.</title>
        <authorList>
            <person name="Xie B.-B."/>
            <person name="Rong J.-C."/>
            <person name="Qin Q.-L."/>
            <person name="Zhang Y.-Z."/>
        </authorList>
    </citation>
    <scope>NUCLEOTIDE SEQUENCE [LARGE SCALE GENOMIC DNA]</scope>
    <source>
        <strain evidence="1 2">SW19</strain>
    </source>
</reference>
<dbReference type="SUPFAM" id="SSF53756">
    <property type="entry name" value="UDP-Glycosyltransferase/glycogen phosphorylase"/>
    <property type="match status" value="1"/>
</dbReference>
<protein>
    <recommendedName>
        <fullName evidence="3">Glycosyltransferase</fullName>
    </recommendedName>
</protein>
<dbReference type="RefSeq" id="WP_193156174.1">
    <property type="nucleotide sequence ID" value="NZ_AQGU01000027.1"/>
</dbReference>
<dbReference type="NCBIfam" id="TIGR00661">
    <property type="entry name" value="MJ1255"/>
    <property type="match status" value="1"/>
</dbReference>
<dbReference type="Proteomes" id="UP000648482">
    <property type="component" value="Unassembled WGS sequence"/>
</dbReference>
<dbReference type="InterPro" id="IPR005262">
    <property type="entry name" value="MJ1255-like"/>
</dbReference>
<keyword evidence="2" id="KW-1185">Reference proteome</keyword>
<evidence type="ECO:0000313" key="1">
    <source>
        <dbReference type="EMBL" id="MBE0360488.1"/>
    </source>
</evidence>
<sequence>MKILYGIQGTGNGHITRARVMASCFKQHGIDVNYIFSGRATKDYFDMQEFGHYKSFRGLSFNTKNGQIKSLQTVKNARICELVSDIKSLDIKQYDFILNDFEPITAWAAKRAGVPVVGISHQAAFLSDSVPMFSRGILRKSLIKYYAPANTYLGVHWQPFADNIIPPFIANHQHGNPVAVMNKVLVYLPFENLNSIIDYLKDFPEKEFYCYHPHASNQSMGHIHLRAPSRVSFLNDLANTSGVIGNAGFELASEALKLGKKLLLKPLDGQFEQGANAQTLLSMRMAHVMNYLNPQALDDWNSAPQNKRINYPSDPTPLINWLVNKQWCNTQSLHKGLWGSVNVS</sequence>
<organism evidence="1 2">
    <name type="scientific">Pseudoalteromonas aliena SW19</name>
    <dbReference type="NCBI Taxonomy" id="1314866"/>
    <lineage>
        <taxon>Bacteria</taxon>
        <taxon>Pseudomonadati</taxon>
        <taxon>Pseudomonadota</taxon>
        <taxon>Gammaproteobacteria</taxon>
        <taxon>Alteromonadales</taxon>
        <taxon>Pseudoalteromonadaceae</taxon>
        <taxon>Pseudoalteromonas</taxon>
    </lineage>
</organism>
<evidence type="ECO:0000313" key="2">
    <source>
        <dbReference type="Proteomes" id="UP000648482"/>
    </source>
</evidence>
<comment type="caution">
    <text evidence="1">The sequence shown here is derived from an EMBL/GenBank/DDBJ whole genome shotgun (WGS) entry which is preliminary data.</text>
</comment>
<accession>A0ABR9E2A8</accession>
<gene>
    <name evidence="1" type="ORF">PALI_a2483</name>
</gene>